<evidence type="ECO:0000256" key="1">
    <source>
        <dbReference type="ARBA" id="ARBA00022485"/>
    </source>
</evidence>
<dbReference type="VEuPathDB" id="MicrosporidiaDB:M153_7460001"/>
<protein>
    <submittedName>
        <fullName evidence="8">RNA polymerase II elongator complex, subunit ELP3/histone acetyltransferase</fullName>
    </submittedName>
</protein>
<sequence length="167" mass="19188">KDMTISNMFENQNKSGLDSQIKDMTISNMFENQNKSSLDTQMKDMSVSNLKSDQNSQNIHKNWRDLLKNAPPLDITKNTAHPEIINENASIIRELHVYGDALTVSKTDDNFYQHKGYGKKLIEYAENIAKNEHKSKKLAIISGIGTRNYYKKFGYELDGVYMSKFLL</sequence>
<dbReference type="InterPro" id="IPR016181">
    <property type="entry name" value="Acyl_CoA_acyltransferase"/>
</dbReference>
<keyword evidence="5" id="KW-0411">Iron-sulfur</keyword>
<keyword evidence="8" id="KW-0808">Transferase</keyword>
<evidence type="ECO:0000256" key="4">
    <source>
        <dbReference type="ARBA" id="ARBA00023004"/>
    </source>
</evidence>
<evidence type="ECO:0000313" key="9">
    <source>
        <dbReference type="Proteomes" id="UP000051530"/>
    </source>
</evidence>
<comment type="caution">
    <text evidence="8">The sequence shown here is derived from an EMBL/GenBank/DDBJ whole genome shotgun (WGS) entry which is preliminary data.</text>
</comment>
<name>A0A0R0LW23_9MICR</name>
<dbReference type="Proteomes" id="UP000051530">
    <property type="component" value="Unassembled WGS sequence"/>
</dbReference>
<feature type="compositionally biased region" description="Polar residues" evidence="6">
    <location>
        <begin position="1"/>
        <end position="18"/>
    </location>
</feature>
<proteinExistence type="predicted"/>
<evidence type="ECO:0000256" key="3">
    <source>
        <dbReference type="ARBA" id="ARBA00022723"/>
    </source>
</evidence>
<evidence type="ECO:0000256" key="6">
    <source>
        <dbReference type="SAM" id="MobiDB-lite"/>
    </source>
</evidence>
<reference evidence="8 9" key="1">
    <citation type="submission" date="2015-07" db="EMBL/GenBank/DDBJ databases">
        <title>The genome of Pseudoloma neurophilia, a relevant intracellular parasite of the zebrafish.</title>
        <authorList>
            <person name="Ndikumana S."/>
            <person name="Pelin A."/>
            <person name="Sanders J."/>
            <person name="Corradi N."/>
        </authorList>
    </citation>
    <scope>NUCLEOTIDE SEQUENCE [LARGE SCALE GENOMIC DNA]</scope>
    <source>
        <strain evidence="8 9">MK1</strain>
    </source>
</reference>
<evidence type="ECO:0000259" key="7">
    <source>
        <dbReference type="Pfam" id="PF00583"/>
    </source>
</evidence>
<feature type="domain" description="N-acetyltransferase" evidence="7">
    <location>
        <begin position="111"/>
        <end position="155"/>
    </location>
</feature>
<keyword evidence="3" id="KW-0479">Metal-binding</keyword>
<dbReference type="CDD" id="cd04301">
    <property type="entry name" value="NAT_SF"/>
    <property type="match status" value="1"/>
</dbReference>
<keyword evidence="2" id="KW-0949">S-adenosyl-L-methionine</keyword>
<dbReference type="GO" id="GO:0005737">
    <property type="term" value="C:cytoplasm"/>
    <property type="evidence" value="ECO:0007669"/>
    <property type="project" value="TreeGrafter"/>
</dbReference>
<evidence type="ECO:0000256" key="2">
    <source>
        <dbReference type="ARBA" id="ARBA00022691"/>
    </source>
</evidence>
<keyword evidence="1" id="KW-0004">4Fe-4S</keyword>
<dbReference type="GO" id="GO:0002926">
    <property type="term" value="P:tRNA wobble base 5-methoxycarbonylmethyl-2-thiouridinylation"/>
    <property type="evidence" value="ECO:0007669"/>
    <property type="project" value="TreeGrafter"/>
</dbReference>
<dbReference type="GO" id="GO:0051539">
    <property type="term" value="F:4 iron, 4 sulfur cluster binding"/>
    <property type="evidence" value="ECO:0007669"/>
    <property type="project" value="UniProtKB-KW"/>
</dbReference>
<organism evidence="8 9">
    <name type="scientific">Pseudoloma neurophilia</name>
    <dbReference type="NCBI Taxonomy" id="146866"/>
    <lineage>
        <taxon>Eukaryota</taxon>
        <taxon>Fungi</taxon>
        <taxon>Fungi incertae sedis</taxon>
        <taxon>Microsporidia</taxon>
        <taxon>Pseudoloma</taxon>
    </lineage>
</organism>
<dbReference type="InterPro" id="IPR000182">
    <property type="entry name" value="GNAT_dom"/>
</dbReference>
<gene>
    <name evidence="8" type="ORF">M153_7460001</name>
</gene>
<dbReference type="AlphaFoldDB" id="A0A0R0LW23"/>
<dbReference type="PANTHER" id="PTHR11135:SF0">
    <property type="entry name" value="ELONGATOR COMPLEX PROTEIN 3"/>
    <property type="match status" value="1"/>
</dbReference>
<feature type="region of interest" description="Disordered" evidence="6">
    <location>
        <begin position="1"/>
        <end position="20"/>
    </location>
</feature>
<dbReference type="OrthoDB" id="10265243at2759"/>
<keyword evidence="9" id="KW-1185">Reference proteome</keyword>
<dbReference type="GO" id="GO:0016747">
    <property type="term" value="F:acyltransferase activity, transferring groups other than amino-acyl groups"/>
    <property type="evidence" value="ECO:0007669"/>
    <property type="project" value="InterPro"/>
</dbReference>
<evidence type="ECO:0000256" key="5">
    <source>
        <dbReference type="ARBA" id="ARBA00023014"/>
    </source>
</evidence>
<dbReference type="Gene3D" id="3.40.630.30">
    <property type="match status" value="1"/>
</dbReference>
<dbReference type="PANTHER" id="PTHR11135">
    <property type="entry name" value="HISTONE ACETYLTRANSFERASE-RELATED"/>
    <property type="match status" value="1"/>
</dbReference>
<dbReference type="EMBL" id="LGUB01000287">
    <property type="protein sequence ID" value="KRH93580.1"/>
    <property type="molecule type" value="Genomic_DNA"/>
</dbReference>
<dbReference type="SUPFAM" id="SSF55729">
    <property type="entry name" value="Acyl-CoA N-acyltransferases (Nat)"/>
    <property type="match status" value="1"/>
</dbReference>
<accession>A0A0R0LW23</accession>
<feature type="non-terminal residue" evidence="8">
    <location>
        <position position="1"/>
    </location>
</feature>
<keyword evidence="4" id="KW-0408">Iron</keyword>
<dbReference type="InterPro" id="IPR039661">
    <property type="entry name" value="ELP3"/>
</dbReference>
<evidence type="ECO:0000313" key="8">
    <source>
        <dbReference type="EMBL" id="KRH93580.1"/>
    </source>
</evidence>
<dbReference type="Pfam" id="PF00583">
    <property type="entry name" value="Acetyltransf_1"/>
    <property type="match status" value="1"/>
</dbReference>
<dbReference type="GO" id="GO:0046872">
    <property type="term" value="F:metal ion binding"/>
    <property type="evidence" value="ECO:0007669"/>
    <property type="project" value="UniProtKB-KW"/>
</dbReference>